<dbReference type="Proteomes" id="UP000270205">
    <property type="component" value="Unassembled WGS sequence"/>
</dbReference>
<accession>A0A7Z9CGL7</accession>
<evidence type="ECO:0000313" key="2">
    <source>
        <dbReference type="Proteomes" id="UP000270205"/>
    </source>
</evidence>
<organism evidence="1 2">
    <name type="scientific">Bergeyella zoohelcum</name>
    <dbReference type="NCBI Taxonomy" id="1015"/>
    <lineage>
        <taxon>Bacteria</taxon>
        <taxon>Pseudomonadati</taxon>
        <taxon>Bacteroidota</taxon>
        <taxon>Flavobacteriia</taxon>
        <taxon>Flavobacteriales</taxon>
        <taxon>Weeksellaceae</taxon>
        <taxon>Bergeyella</taxon>
    </lineage>
</organism>
<evidence type="ECO:0000313" key="1">
    <source>
        <dbReference type="EMBL" id="VDH03395.1"/>
    </source>
</evidence>
<reference evidence="1 2" key="1">
    <citation type="submission" date="2018-11" db="EMBL/GenBank/DDBJ databases">
        <authorList>
            <consortium name="Pathogen Informatics"/>
        </authorList>
    </citation>
    <scope>NUCLEOTIDE SEQUENCE [LARGE SCALE GENOMIC DNA]</scope>
    <source>
        <strain evidence="1 2">NCTC12929</strain>
    </source>
</reference>
<comment type="caution">
    <text evidence="1">The sequence shown here is derived from an EMBL/GenBank/DDBJ whole genome shotgun (WGS) entry which is preliminary data.</text>
</comment>
<gene>
    <name evidence="1" type="ORF">NCTC12929_00778</name>
</gene>
<protein>
    <submittedName>
        <fullName evidence="1">Uncharacterized protein</fullName>
    </submittedName>
</protein>
<dbReference type="EMBL" id="UYIV01000001">
    <property type="protein sequence ID" value="VDH03395.1"/>
    <property type="molecule type" value="Genomic_DNA"/>
</dbReference>
<dbReference type="AlphaFoldDB" id="A0A7Z9CGL7"/>
<name>A0A7Z9CGL7_9FLAO</name>
<proteinExistence type="predicted"/>
<sequence>MEGVASAGLGELFQVAKVVTALGEAKFLVQAAAHGISQGVLSVFQGGDFWSGAAGGFFGSLGAELWGATMNGLGLADFASSAGGTIPFGALSGSIGAELSGGNFWEGAVIGGIVAGLNHVAHRQNPPPPEKSLLDAAEEWVTDYFDYNGDGQVAGWDYALGAVDVGITIFDIVTVPSGEGVAAHIALKEGAKTIAKNTVKKTVNRSTIKAAKQAKTWLGKDYKVITNEAGDNIFISKDGLRKIRFDIKNSHGDKPHIHLEVFRKGKW</sequence>
<dbReference type="RefSeq" id="WP_125150858.1">
    <property type="nucleotide sequence ID" value="NZ_UYIV01000001.1"/>
</dbReference>